<protein>
    <submittedName>
        <fullName evidence="1">Uncharacterized protein</fullName>
    </submittedName>
</protein>
<evidence type="ECO:0000313" key="2">
    <source>
        <dbReference type="Proteomes" id="UP000217999"/>
    </source>
</evidence>
<dbReference type="EMBL" id="NSJF01000001">
    <property type="protein sequence ID" value="PAT36289.1"/>
    <property type="molecule type" value="Genomic_DNA"/>
</dbReference>
<sequence>MQRVDAVLTDRVGEVIAVVIERQTRSLLPSIREELEFAIRKSVYEAMADELAGIQASGLEGAPQ</sequence>
<accession>A0A2A2AFA4</accession>
<proteinExistence type="predicted"/>
<reference evidence="1 2" key="1">
    <citation type="submission" date="2017-08" db="EMBL/GenBank/DDBJ databases">
        <title>WGS of Clinical strains of the CDC Group NO-1 linked to zoonotic infections in humans.</title>
        <authorList>
            <person name="Bernier A.-M."/>
            <person name="Bernard K."/>
        </authorList>
    </citation>
    <scope>NUCLEOTIDE SEQUENCE [LARGE SCALE GENOMIC DNA]</scope>
    <source>
        <strain evidence="1 2">NML03-0146</strain>
    </source>
</reference>
<organism evidence="1 2">
    <name type="scientific">Vandammella animalimorsus</name>
    <dbReference type="NCBI Taxonomy" id="2029117"/>
    <lineage>
        <taxon>Bacteria</taxon>
        <taxon>Pseudomonadati</taxon>
        <taxon>Pseudomonadota</taxon>
        <taxon>Betaproteobacteria</taxon>
        <taxon>Burkholderiales</taxon>
        <taxon>Comamonadaceae</taxon>
        <taxon>Vandammella</taxon>
    </lineage>
</organism>
<gene>
    <name evidence="1" type="ORF">CK620_01355</name>
</gene>
<dbReference type="Proteomes" id="UP000217999">
    <property type="component" value="Unassembled WGS sequence"/>
</dbReference>
<evidence type="ECO:0000313" key="1">
    <source>
        <dbReference type="EMBL" id="PAT36289.1"/>
    </source>
</evidence>
<name>A0A2A2AFA4_9BURK</name>
<dbReference type="AlphaFoldDB" id="A0A2A2AFA4"/>
<comment type="caution">
    <text evidence="1">The sequence shown here is derived from an EMBL/GenBank/DDBJ whole genome shotgun (WGS) entry which is preliminary data.</text>
</comment>